<dbReference type="AlphaFoldDB" id="A0A0R3THP5"/>
<reference evidence="3" key="1">
    <citation type="submission" date="2017-02" db="UniProtKB">
        <authorList>
            <consortium name="WormBaseParasite"/>
        </authorList>
    </citation>
    <scope>IDENTIFICATION</scope>
</reference>
<organism evidence="3">
    <name type="scientific">Rodentolepis nana</name>
    <name type="common">Dwarf tapeworm</name>
    <name type="synonym">Hymenolepis nana</name>
    <dbReference type="NCBI Taxonomy" id="102285"/>
    <lineage>
        <taxon>Eukaryota</taxon>
        <taxon>Metazoa</taxon>
        <taxon>Spiralia</taxon>
        <taxon>Lophotrochozoa</taxon>
        <taxon>Platyhelminthes</taxon>
        <taxon>Cestoda</taxon>
        <taxon>Eucestoda</taxon>
        <taxon>Cyclophyllidea</taxon>
        <taxon>Hymenolepididae</taxon>
        <taxon>Rodentolepis</taxon>
    </lineage>
</organism>
<dbReference type="WBParaSite" id="HNAJ_0000658601-mRNA-1">
    <property type="protein sequence ID" value="HNAJ_0000658601-mRNA-1"/>
    <property type="gene ID" value="HNAJ_0000658601"/>
</dbReference>
<accession>A0A0R3THP5</accession>
<proteinExistence type="predicted"/>
<dbReference type="Proteomes" id="UP000278807">
    <property type="component" value="Unassembled WGS sequence"/>
</dbReference>
<evidence type="ECO:0000313" key="3">
    <source>
        <dbReference type="WBParaSite" id="HNAJ_0000658601-mRNA-1"/>
    </source>
</evidence>
<reference evidence="1 2" key="2">
    <citation type="submission" date="2018-11" db="EMBL/GenBank/DDBJ databases">
        <authorList>
            <consortium name="Pathogen Informatics"/>
        </authorList>
    </citation>
    <scope>NUCLEOTIDE SEQUENCE [LARGE SCALE GENOMIC DNA]</scope>
</reference>
<evidence type="ECO:0000313" key="1">
    <source>
        <dbReference type="EMBL" id="VDO02442.1"/>
    </source>
</evidence>
<dbReference type="OrthoDB" id="6150370at2759"/>
<evidence type="ECO:0000313" key="2">
    <source>
        <dbReference type="Proteomes" id="UP000278807"/>
    </source>
</evidence>
<sequence>MKALIRREFQTSATKLKLEFQTSRFNELKARTTEKQWTVALSDIAD</sequence>
<gene>
    <name evidence="1" type="ORF">HNAJ_LOCUS6582</name>
</gene>
<protein>
    <submittedName>
        <fullName evidence="3">Vps5 domain-containing protein</fullName>
    </submittedName>
</protein>
<keyword evidence="2" id="KW-1185">Reference proteome</keyword>
<dbReference type="EMBL" id="UZAE01007500">
    <property type="protein sequence ID" value="VDO02442.1"/>
    <property type="molecule type" value="Genomic_DNA"/>
</dbReference>
<name>A0A0R3THP5_RODNA</name>